<feature type="repeat" description="WD" evidence="5">
    <location>
        <begin position="208"/>
        <end position="243"/>
    </location>
</feature>
<dbReference type="InterPro" id="IPR020472">
    <property type="entry name" value="WD40_PAC1"/>
</dbReference>
<name>A0A2N3N5H6_9PEZI</name>
<dbReference type="PANTHER" id="PTHR46202">
    <property type="entry name" value="DNA EXCISION REPAIR PROTEIN ERCC-8"/>
    <property type="match status" value="1"/>
</dbReference>
<dbReference type="GO" id="GO:0031464">
    <property type="term" value="C:Cul4A-RING E3 ubiquitin ligase complex"/>
    <property type="evidence" value="ECO:0007669"/>
    <property type="project" value="TreeGrafter"/>
</dbReference>
<dbReference type="EMBL" id="NLAX01000701">
    <property type="protein sequence ID" value="PKS07677.1"/>
    <property type="molecule type" value="Genomic_DNA"/>
</dbReference>
<dbReference type="InterPro" id="IPR036322">
    <property type="entry name" value="WD40_repeat_dom_sf"/>
</dbReference>
<feature type="repeat" description="WD" evidence="5">
    <location>
        <begin position="284"/>
        <end position="325"/>
    </location>
</feature>
<evidence type="ECO:0000313" key="7">
    <source>
        <dbReference type="Proteomes" id="UP000233524"/>
    </source>
</evidence>
<feature type="repeat" description="WD" evidence="5">
    <location>
        <begin position="122"/>
        <end position="164"/>
    </location>
</feature>
<dbReference type="InterPro" id="IPR015943">
    <property type="entry name" value="WD40/YVTN_repeat-like_dom_sf"/>
</dbReference>
<dbReference type="PANTHER" id="PTHR46202:SF1">
    <property type="entry name" value="DNA EXCISION REPAIR PROTEIN ERCC-8"/>
    <property type="match status" value="1"/>
</dbReference>
<dbReference type="AlphaFoldDB" id="A0A2N3N5H6"/>
<keyword evidence="4" id="KW-0234">DNA repair</keyword>
<gene>
    <name evidence="6" type="ORF">jhhlp_006285</name>
</gene>
<dbReference type="GO" id="GO:0000209">
    <property type="term" value="P:protein polyubiquitination"/>
    <property type="evidence" value="ECO:0007669"/>
    <property type="project" value="TreeGrafter"/>
</dbReference>
<dbReference type="SMART" id="SM00320">
    <property type="entry name" value="WD40"/>
    <property type="match status" value="6"/>
</dbReference>
<evidence type="ECO:0000256" key="1">
    <source>
        <dbReference type="ARBA" id="ARBA00022574"/>
    </source>
</evidence>
<keyword evidence="7" id="KW-1185">Reference proteome</keyword>
<keyword evidence="2" id="KW-0677">Repeat</keyword>
<dbReference type="VEuPathDB" id="FungiDB:jhhlp_006285"/>
<dbReference type="SUPFAM" id="SSF50978">
    <property type="entry name" value="WD40 repeat-like"/>
    <property type="match status" value="1"/>
</dbReference>
<evidence type="ECO:0000313" key="6">
    <source>
        <dbReference type="EMBL" id="PKS07677.1"/>
    </source>
</evidence>
<accession>A0A2N3N5H6</accession>
<dbReference type="PRINTS" id="PR00320">
    <property type="entry name" value="GPROTEINBRPT"/>
</dbReference>
<dbReference type="InParanoid" id="A0A2N3N5H6"/>
<dbReference type="Pfam" id="PF00400">
    <property type="entry name" value="WD40"/>
    <property type="match status" value="4"/>
</dbReference>
<evidence type="ECO:0000256" key="4">
    <source>
        <dbReference type="ARBA" id="ARBA00023204"/>
    </source>
</evidence>
<protein>
    <submittedName>
        <fullName evidence="6">Uncharacterized protein</fullName>
    </submittedName>
</protein>
<dbReference type="PROSITE" id="PS00678">
    <property type="entry name" value="WD_REPEATS_1"/>
    <property type="match status" value="3"/>
</dbReference>
<dbReference type="InterPro" id="IPR001680">
    <property type="entry name" value="WD40_rpt"/>
</dbReference>
<dbReference type="STRING" id="41688.A0A2N3N5H6"/>
<dbReference type="OrthoDB" id="361494at2759"/>
<dbReference type="GO" id="GO:0000109">
    <property type="term" value="C:nucleotide-excision repair complex"/>
    <property type="evidence" value="ECO:0007669"/>
    <property type="project" value="TreeGrafter"/>
</dbReference>
<organism evidence="6 7">
    <name type="scientific">Lomentospora prolificans</name>
    <dbReference type="NCBI Taxonomy" id="41688"/>
    <lineage>
        <taxon>Eukaryota</taxon>
        <taxon>Fungi</taxon>
        <taxon>Dikarya</taxon>
        <taxon>Ascomycota</taxon>
        <taxon>Pezizomycotina</taxon>
        <taxon>Sordariomycetes</taxon>
        <taxon>Hypocreomycetidae</taxon>
        <taxon>Microascales</taxon>
        <taxon>Microascaceae</taxon>
        <taxon>Lomentospora</taxon>
    </lineage>
</organism>
<dbReference type="PROSITE" id="PS50294">
    <property type="entry name" value="WD_REPEATS_REGION"/>
    <property type="match status" value="4"/>
</dbReference>
<evidence type="ECO:0000256" key="2">
    <source>
        <dbReference type="ARBA" id="ARBA00022737"/>
    </source>
</evidence>
<keyword evidence="3" id="KW-0227">DNA damage</keyword>
<evidence type="ECO:0000256" key="3">
    <source>
        <dbReference type="ARBA" id="ARBA00022763"/>
    </source>
</evidence>
<dbReference type="Proteomes" id="UP000233524">
    <property type="component" value="Unassembled WGS sequence"/>
</dbReference>
<comment type="caution">
    <text evidence="6">The sequence shown here is derived from an EMBL/GenBank/DDBJ whole genome shotgun (WGS) entry which is preliminary data.</text>
</comment>
<dbReference type="GO" id="GO:0043161">
    <property type="term" value="P:proteasome-mediated ubiquitin-dependent protein catabolic process"/>
    <property type="evidence" value="ECO:0007669"/>
    <property type="project" value="TreeGrafter"/>
</dbReference>
<sequence length="481" mass="52800">MHDRLFSREVGSLSPRDFAKTVTTDLLRSFGLAQHHRFDGASGRLFGDENDRGGDIHDTSILAHNGGANSLAIEKFDGRFMVSGGSDGSIRIWDLEAFPNPHRPALYRPVSAISRQRPALFMEGHISGVTHVDFHPSKKDFFLSSSFDKSLKLWSCSTSTVTTHYDIKSKVFAHASSPISSSPVVACATQDSNVRLVDLRTNSAARSLLASGGAVFSVAWSPRHERVLASGHSDGKVRVWDIRRALNPLGMLDMEDSLGILHRFNHAMSSGLGWSYMPKVREAATAHADAVNGLTWTDDGNYIVTAGLDRRIRVWNAATGSNTLAGFGSTVRNSVIGPLHMVVPPSNLTAGCRELLFWPNEQEILVFDLHEGYVVSRMRVPGASTMFEASPKNRITCMAWRGSGGRRRMLGPEVGGATAPGGIYTSHADGHIRAWLPRIDNPDELKEEDGFIGDDEETKKRKRKVLDDAYRSLMGKQITFT</sequence>
<dbReference type="InterPro" id="IPR019775">
    <property type="entry name" value="WD40_repeat_CS"/>
</dbReference>
<feature type="repeat" description="WD" evidence="5">
    <location>
        <begin position="61"/>
        <end position="96"/>
    </location>
</feature>
<dbReference type="InterPro" id="IPR042238">
    <property type="entry name" value="Rad28/ERCC8/Ckn1/ATCSA-1"/>
</dbReference>
<reference evidence="6 7" key="1">
    <citation type="journal article" date="2017" name="G3 (Bethesda)">
        <title>First Draft Genome Sequence of the Pathogenic Fungus Lomentospora prolificans (Formerly Scedosporium prolificans).</title>
        <authorList>
            <person name="Luo R."/>
            <person name="Zimin A."/>
            <person name="Workman R."/>
            <person name="Fan Y."/>
            <person name="Pertea G."/>
            <person name="Grossman N."/>
            <person name="Wear M.P."/>
            <person name="Jia B."/>
            <person name="Miller H."/>
            <person name="Casadevall A."/>
            <person name="Timp W."/>
            <person name="Zhang S.X."/>
            <person name="Salzberg S.L."/>
        </authorList>
    </citation>
    <scope>NUCLEOTIDE SEQUENCE [LARGE SCALE GENOMIC DNA]</scope>
    <source>
        <strain evidence="6 7">JHH-5317</strain>
    </source>
</reference>
<proteinExistence type="predicted"/>
<dbReference type="PROSITE" id="PS50082">
    <property type="entry name" value="WD_REPEATS_2"/>
    <property type="match status" value="4"/>
</dbReference>
<keyword evidence="1 5" id="KW-0853">WD repeat</keyword>
<dbReference type="Gene3D" id="2.130.10.10">
    <property type="entry name" value="YVTN repeat-like/Quinoprotein amine dehydrogenase"/>
    <property type="match status" value="1"/>
</dbReference>
<dbReference type="GO" id="GO:0006283">
    <property type="term" value="P:transcription-coupled nucleotide-excision repair"/>
    <property type="evidence" value="ECO:0007669"/>
    <property type="project" value="InterPro"/>
</dbReference>
<evidence type="ECO:0000256" key="5">
    <source>
        <dbReference type="PROSITE-ProRule" id="PRU00221"/>
    </source>
</evidence>